<dbReference type="Gene3D" id="3.90.1720.10">
    <property type="entry name" value="endopeptidase domain like (from Nostoc punctiforme)"/>
    <property type="match status" value="1"/>
</dbReference>
<sequence>MPKNPAIFRVSVALLPCLTLAASLPGCLLDAEEPLDITQLSAPPEDDHEAKEAEIEEEEPDDSKGKKASSGSAPQAGAACTVAATFKYTTSGDVTTASINTTAVAWFTKGSYTVRMTGPSRTFAAGVTGVPSVTTTMWIRTLTTPFDPATMGTTARSAWLNAARAVNCVTGMSDILAVGYEYIEGAPKDAGYANGADYHDYLGLAWDPIDANIIAADTTQLGKIDCSGYLRLLFGQHANFLYNGVEAKIPMSLYVKGTLTRSSKDQYQSGPGKIIVPFRTQPTGATAFNGTPTATELAAIEVGDIVFFDSSCDYAVSTPSCGTDWTSIGHTGIYVGRDTLNNARFLSSRSTANGPTVANTGGWSVFNNATGVSGTYPKRFRGARRF</sequence>
<feature type="chain" id="PRO_5045760980" description="NlpC/P60 domain-containing protein" evidence="5">
    <location>
        <begin position="22"/>
        <end position="386"/>
    </location>
</feature>
<evidence type="ECO:0000256" key="5">
    <source>
        <dbReference type="SAM" id="SignalP"/>
    </source>
</evidence>
<keyword evidence="2" id="KW-0378">Hydrolase</keyword>
<evidence type="ECO:0000256" key="1">
    <source>
        <dbReference type="ARBA" id="ARBA00022670"/>
    </source>
</evidence>
<feature type="region of interest" description="Disordered" evidence="4">
    <location>
        <begin position="39"/>
        <end position="74"/>
    </location>
</feature>
<name>A0ABT5EJR8_9BACT</name>
<reference evidence="7 8" key="1">
    <citation type="submission" date="2022-11" db="EMBL/GenBank/DDBJ databases">
        <title>Minimal conservation of predation-associated metabolite biosynthetic gene clusters underscores biosynthetic potential of Myxococcota including descriptions for ten novel species: Archangium lansinium sp. nov., Myxococcus landrumus sp. nov., Nannocystis bai.</title>
        <authorList>
            <person name="Ahearne A."/>
            <person name="Stevens C."/>
            <person name="Dowd S."/>
        </authorList>
    </citation>
    <scope>NUCLEOTIDE SEQUENCE [LARGE SCALE GENOMIC DNA]</scope>
    <source>
        <strain evidence="7 8">RJM3</strain>
    </source>
</reference>
<evidence type="ECO:0000313" key="7">
    <source>
        <dbReference type="EMBL" id="MDC0742088.1"/>
    </source>
</evidence>
<accession>A0ABT5EJR8</accession>
<feature type="signal peptide" evidence="5">
    <location>
        <begin position="1"/>
        <end position="21"/>
    </location>
</feature>
<feature type="domain" description="NlpC/P60" evidence="6">
    <location>
        <begin position="169"/>
        <end position="386"/>
    </location>
</feature>
<proteinExistence type="predicted"/>
<dbReference type="EMBL" id="JAQNDO010000001">
    <property type="protein sequence ID" value="MDC0742088.1"/>
    <property type="molecule type" value="Genomic_DNA"/>
</dbReference>
<evidence type="ECO:0000256" key="2">
    <source>
        <dbReference type="ARBA" id="ARBA00022801"/>
    </source>
</evidence>
<protein>
    <recommendedName>
        <fullName evidence="6">NlpC/P60 domain-containing protein</fullName>
    </recommendedName>
</protein>
<evidence type="ECO:0000256" key="3">
    <source>
        <dbReference type="ARBA" id="ARBA00022807"/>
    </source>
</evidence>
<evidence type="ECO:0000259" key="6">
    <source>
        <dbReference type="PROSITE" id="PS51935"/>
    </source>
</evidence>
<keyword evidence="8" id="KW-1185">Reference proteome</keyword>
<organism evidence="7 8">
    <name type="scientific">Polyangium mundeleinium</name>
    <dbReference type="NCBI Taxonomy" id="2995306"/>
    <lineage>
        <taxon>Bacteria</taxon>
        <taxon>Pseudomonadati</taxon>
        <taxon>Myxococcota</taxon>
        <taxon>Polyangia</taxon>
        <taxon>Polyangiales</taxon>
        <taxon>Polyangiaceae</taxon>
        <taxon>Polyangium</taxon>
    </lineage>
</organism>
<dbReference type="InterPro" id="IPR000064">
    <property type="entry name" value="NLP_P60_dom"/>
</dbReference>
<dbReference type="RefSeq" id="WP_271917421.1">
    <property type="nucleotide sequence ID" value="NZ_JAQNDO010000001.1"/>
</dbReference>
<keyword evidence="5" id="KW-0732">Signal</keyword>
<evidence type="ECO:0000256" key="4">
    <source>
        <dbReference type="SAM" id="MobiDB-lite"/>
    </source>
</evidence>
<keyword evidence="3" id="KW-0788">Thiol protease</keyword>
<dbReference type="PROSITE" id="PS51935">
    <property type="entry name" value="NLPC_P60"/>
    <property type="match status" value="1"/>
</dbReference>
<comment type="caution">
    <text evidence="7">The sequence shown here is derived from an EMBL/GenBank/DDBJ whole genome shotgun (WGS) entry which is preliminary data.</text>
</comment>
<keyword evidence="1" id="KW-0645">Protease</keyword>
<evidence type="ECO:0000313" key="8">
    <source>
        <dbReference type="Proteomes" id="UP001221411"/>
    </source>
</evidence>
<dbReference type="Proteomes" id="UP001221411">
    <property type="component" value="Unassembled WGS sequence"/>
</dbReference>
<gene>
    <name evidence="7" type="ORF">POL67_12070</name>
</gene>